<reference evidence="6 7" key="1">
    <citation type="submission" date="2024-09" db="EMBL/GenBank/DDBJ databases">
        <authorList>
            <person name="Lee S.D."/>
        </authorList>
    </citation>
    <scope>NUCLEOTIDE SEQUENCE [LARGE SCALE GENOMIC DNA]</scope>
    <source>
        <strain evidence="6 7">N1-3</strain>
    </source>
</reference>
<evidence type="ECO:0000259" key="4">
    <source>
        <dbReference type="PROSITE" id="PS50022"/>
    </source>
</evidence>
<comment type="caution">
    <text evidence="6">The sequence shown here is derived from an EMBL/GenBank/DDBJ whole genome shotgun (WGS) entry which is preliminary data.</text>
</comment>
<feature type="compositionally biased region" description="Pro residues" evidence="2">
    <location>
        <begin position="307"/>
        <end position="326"/>
    </location>
</feature>
<evidence type="ECO:0000256" key="2">
    <source>
        <dbReference type="SAM" id="MobiDB-lite"/>
    </source>
</evidence>
<dbReference type="PANTHER" id="PTHR10963">
    <property type="entry name" value="GLYCOSYL HYDROLASE-RELATED"/>
    <property type="match status" value="1"/>
</dbReference>
<feature type="region of interest" description="Disordered" evidence="2">
    <location>
        <begin position="304"/>
        <end position="330"/>
    </location>
</feature>
<dbReference type="Pfam" id="PF00722">
    <property type="entry name" value="Glyco_hydro_16"/>
    <property type="match status" value="1"/>
</dbReference>
<dbReference type="PANTHER" id="PTHR10963:SF55">
    <property type="entry name" value="GLYCOSIDE HYDROLASE FAMILY 16 PROTEIN"/>
    <property type="match status" value="1"/>
</dbReference>
<dbReference type="InterPro" id="IPR013320">
    <property type="entry name" value="ConA-like_dom_sf"/>
</dbReference>
<evidence type="ECO:0000313" key="7">
    <source>
        <dbReference type="Proteomes" id="UP001592530"/>
    </source>
</evidence>
<comment type="similarity">
    <text evidence="1">Belongs to the glycosyl hydrolase 16 family.</text>
</comment>
<keyword evidence="3" id="KW-0732">Signal</keyword>
<organism evidence="6 7">
    <name type="scientific">Streptacidiphilus alkalitolerans</name>
    <dbReference type="NCBI Taxonomy" id="3342712"/>
    <lineage>
        <taxon>Bacteria</taxon>
        <taxon>Bacillati</taxon>
        <taxon>Actinomycetota</taxon>
        <taxon>Actinomycetes</taxon>
        <taxon>Kitasatosporales</taxon>
        <taxon>Streptomycetaceae</taxon>
        <taxon>Streptacidiphilus</taxon>
    </lineage>
</organism>
<feature type="domain" description="F5/8 type C" evidence="4">
    <location>
        <begin position="15"/>
        <end position="158"/>
    </location>
</feature>
<feature type="signal peptide" evidence="3">
    <location>
        <begin position="1"/>
        <end position="29"/>
    </location>
</feature>
<feature type="chain" id="PRO_5045769640" evidence="3">
    <location>
        <begin position="30"/>
        <end position="726"/>
    </location>
</feature>
<feature type="compositionally biased region" description="Polar residues" evidence="2">
    <location>
        <begin position="173"/>
        <end position="195"/>
    </location>
</feature>
<accession>A0ABV6X2B4</accession>
<evidence type="ECO:0000259" key="5">
    <source>
        <dbReference type="PROSITE" id="PS51762"/>
    </source>
</evidence>
<feature type="domain" description="F5/8 type C" evidence="4">
    <location>
        <begin position="167"/>
        <end position="303"/>
    </location>
</feature>
<dbReference type="PROSITE" id="PS50022">
    <property type="entry name" value="FA58C_3"/>
    <property type="match status" value="3"/>
</dbReference>
<dbReference type="SMART" id="SM00231">
    <property type="entry name" value="FA58C"/>
    <property type="match status" value="2"/>
</dbReference>
<dbReference type="InterPro" id="IPR000421">
    <property type="entry name" value="FA58C"/>
</dbReference>
<dbReference type="Pfam" id="PF00754">
    <property type="entry name" value="F5_F8_type_C"/>
    <property type="match status" value="3"/>
</dbReference>
<dbReference type="CDD" id="cd08023">
    <property type="entry name" value="GH16_laminarinase_like"/>
    <property type="match status" value="1"/>
</dbReference>
<feature type="domain" description="F5/8 type C" evidence="4">
    <location>
        <begin position="321"/>
        <end position="464"/>
    </location>
</feature>
<dbReference type="InterPro" id="IPR008979">
    <property type="entry name" value="Galactose-bd-like_sf"/>
</dbReference>
<evidence type="ECO:0000256" key="3">
    <source>
        <dbReference type="SAM" id="SignalP"/>
    </source>
</evidence>
<evidence type="ECO:0000256" key="1">
    <source>
        <dbReference type="ARBA" id="ARBA00006865"/>
    </source>
</evidence>
<gene>
    <name evidence="6" type="ORF">ACEZDB_17030</name>
</gene>
<dbReference type="RefSeq" id="WP_380554689.1">
    <property type="nucleotide sequence ID" value="NZ_JBHEZY010000006.1"/>
</dbReference>
<dbReference type="InterPro" id="IPR000757">
    <property type="entry name" value="Beta-glucanase-like"/>
</dbReference>
<dbReference type="SUPFAM" id="SSF49785">
    <property type="entry name" value="Galactose-binding domain-like"/>
    <property type="match status" value="3"/>
</dbReference>
<dbReference type="Gene3D" id="2.60.120.260">
    <property type="entry name" value="Galactose-binding domain-like"/>
    <property type="match status" value="3"/>
</dbReference>
<dbReference type="EMBL" id="JBHEZY010000006">
    <property type="protein sequence ID" value="MFC1432354.1"/>
    <property type="molecule type" value="Genomic_DNA"/>
</dbReference>
<protein>
    <submittedName>
        <fullName evidence="6">Discoidin domain-containing protein</fullName>
    </submittedName>
</protein>
<dbReference type="SUPFAM" id="SSF49899">
    <property type="entry name" value="Concanavalin A-like lectins/glucanases"/>
    <property type="match status" value="1"/>
</dbReference>
<proteinExistence type="inferred from homology"/>
<evidence type="ECO:0000313" key="6">
    <source>
        <dbReference type="EMBL" id="MFC1432354.1"/>
    </source>
</evidence>
<dbReference type="Proteomes" id="UP001592530">
    <property type="component" value="Unassembled WGS sequence"/>
</dbReference>
<dbReference type="InterPro" id="IPR050546">
    <property type="entry name" value="Glycosyl_Hydrlase_16"/>
</dbReference>
<name>A0ABV6X2B4_9ACTN</name>
<dbReference type="PROSITE" id="PS51762">
    <property type="entry name" value="GH16_2"/>
    <property type="match status" value="1"/>
</dbReference>
<sequence length="726" mass="76265">MGRPMLALALAATLVVSLLLALAGSPAHAAGTLLSQGKPATASSAEAVGTPASAAVDGDTTSRWSSAFSDPQWLQVDLGATATISQVVLQWEAAYGSAFQIQTSPDGTTWTSIYSTTTGTGGTQTLNVSGTGRYVRMYGTARATQYGYSLYEFQVYGSTGGSTPPTSPPPSTACGTANAAQGKTATASSTENGGTPASAAVDGDTGTRWSSAASDPQWLQVDLGSVQNVCGVQLAWETAYAKAYQIQVSTDGTNWTTVYSTANGPGATELISLLGTGRYIRVYGTVRATQYGYSLWEFQVFTGGTGTPPPTTPPPTTPPPTSPPPTGGATLLSYNKPATASSYQDDANCGGCTPAKAVDEDPATRWATSDTTGWSDPAWFQIDLGATATISQVVLQWDPAYASAYQIQVSNDGANWTPIYSTTTGKGFKETLNVSGTGRYIRMYGTARATAYGYSLWTFDVYGTGGNPVAPPALPPNPGNPEHLVWSDEFNGAAGTLPDASKWTADAGSGQNGELEYYTDNKNAYQDGTGNLVLEARKEVTAGSACPGGPCQYTSARLNTAAHFNFTYGHVEARIKVSGTQGLWPAFWLLGSNFTTGTPWPNSGEIDIMEHVGKVADSVYSTLHAPAYFGGNGFGSPYTVAGSDFANAFHTYAVDWDSSHMTFSVDGNAFFTVDRTQLELTKGPWVYDHPFYIILNNAVGGDWPGSPDATSVFPQKMLVDYVRVSQ</sequence>
<feature type="domain" description="GH16" evidence="5">
    <location>
        <begin position="470"/>
        <end position="726"/>
    </location>
</feature>
<feature type="region of interest" description="Disordered" evidence="2">
    <location>
        <begin position="159"/>
        <end position="213"/>
    </location>
</feature>
<dbReference type="Gene3D" id="2.60.120.200">
    <property type="match status" value="1"/>
</dbReference>